<sequence>MYTDKNAITTDLLLLSEDVRVFRGHLLEAIENTKQDSLQLENFEILYKGLHRRMVAVVQRQITAFTRARRLVNRYCNTYDLSITNHIDGCSAFGLYNVVLSLKSQLQNESRQHPSVDGELLRQWFMNIIVLIELLHGTLEIAEIACKIKKALVNEGTESKSQLEKLFIVNEEANIVLDRCNDNTRELMNKKLNTKKAATETRYTDAETRKRRFKQWMNLLHTPICDQSGGGSAINEPTEKRMSSPLSSKQPVIGSEKYEMCYSTSSSNEDDENDLEKDECLSSDLDEKPKFVYEKQIRGPFLGEALDNMKEKAYPNVEAWLQLQESIQKSLRERNELTDKLLKRIEEHCNQSPLTQYSTAIHVISERKRMLKKMPGMRVRTHLKTWFLTLDRKMISKEKQLLLNDDEIYIAFEKIIIQTAKQVWLLKQKIEQSMGNEDKDRKFCLKSKNVDLNRITKRNAKTLIKFHLMFLSIERGLRAKVTNVKDQIESNLMRSTILYKQIERLCPNFFENSKYTDLQYLKECYSNKKGEIFNAFDKYVESVLSSMYEAISEKYQKDIEALKQMELLNRKCMTDISRIRLTFLSTIYEILIRMSQKVEEIQDWVDNYILDYIDTPFLSENQNTNRSKINTKLNVHEGKKYAFNALRELRDSYRKAVFKEFENMEKSVRSQLLTHFERFFDKDNTNIARMLLKLLTWFRMRYSTKVGSNRVVFLQMIEAIQGLALHPESRAAFTETTSHPDNVFKWMRMNFPQLDTRHIRRKQQTCSYENDIVVEDLEDGYCSTSNNCTTELHNTTAIDFSFIYNSLSENCLKPKSEQYDAWIQYYIKNTLRKPNESIMLSNDSRSCTTPPDEIASAETVNAEDIDDTEVSETAKSHETIRSDNETKTENKNTRKQKEKQNENKKKAKKTYIKTDMISNKKTDKKTDKTIDKTNTKTLKKTTECNQKEKKSFGKKLKHQLRKILPFRKAVSHNGSESKVSDRANNVLEKDNEALLQNNNLVQTEIKAPSKTEVIVHQETDVNELKQPEKKLKWWKKVFRKTKSRASKPTRDYDWTKDPGWQNVQPGTSSGFVAAEPPRPEELALNGRVWSDSDSDDEDHTSDAERKGNYVDSLLAQLDNNHRLGAVGLENRAITEAIYAALADIRDNDDDGF</sequence>
<feature type="region of interest" description="Disordered" evidence="1">
    <location>
        <begin position="1045"/>
        <end position="1107"/>
    </location>
</feature>
<reference evidence="2" key="1">
    <citation type="journal article" date="2019" name="bioRxiv">
        <title>The Genome of the Zebra Mussel, Dreissena polymorpha: A Resource for Invasive Species Research.</title>
        <authorList>
            <person name="McCartney M.A."/>
            <person name="Auch B."/>
            <person name="Kono T."/>
            <person name="Mallez S."/>
            <person name="Zhang Y."/>
            <person name="Obille A."/>
            <person name="Becker A."/>
            <person name="Abrahante J.E."/>
            <person name="Garbe J."/>
            <person name="Badalamenti J.P."/>
            <person name="Herman A."/>
            <person name="Mangelson H."/>
            <person name="Liachko I."/>
            <person name="Sullivan S."/>
            <person name="Sone E.D."/>
            <person name="Koren S."/>
            <person name="Silverstein K.A.T."/>
            <person name="Beckman K.B."/>
            <person name="Gohl D.M."/>
        </authorList>
    </citation>
    <scope>NUCLEOTIDE SEQUENCE</scope>
    <source>
        <strain evidence="2">Duluth1</strain>
        <tissue evidence="2">Whole animal</tissue>
    </source>
</reference>
<proteinExistence type="predicted"/>
<dbReference type="EMBL" id="JAIWYP010000013">
    <property type="protein sequence ID" value="KAH3720332.1"/>
    <property type="molecule type" value="Genomic_DNA"/>
</dbReference>
<organism evidence="2 3">
    <name type="scientific">Dreissena polymorpha</name>
    <name type="common">Zebra mussel</name>
    <name type="synonym">Mytilus polymorpha</name>
    <dbReference type="NCBI Taxonomy" id="45954"/>
    <lineage>
        <taxon>Eukaryota</taxon>
        <taxon>Metazoa</taxon>
        <taxon>Spiralia</taxon>
        <taxon>Lophotrochozoa</taxon>
        <taxon>Mollusca</taxon>
        <taxon>Bivalvia</taxon>
        <taxon>Autobranchia</taxon>
        <taxon>Heteroconchia</taxon>
        <taxon>Euheterodonta</taxon>
        <taxon>Imparidentia</taxon>
        <taxon>Neoheterodontei</taxon>
        <taxon>Myida</taxon>
        <taxon>Dreissenoidea</taxon>
        <taxon>Dreissenidae</taxon>
        <taxon>Dreissena</taxon>
    </lineage>
</organism>
<feature type="region of interest" description="Disordered" evidence="1">
    <location>
        <begin position="862"/>
        <end position="908"/>
    </location>
</feature>
<evidence type="ECO:0000313" key="3">
    <source>
        <dbReference type="Proteomes" id="UP000828390"/>
    </source>
</evidence>
<feature type="compositionally biased region" description="Basic and acidic residues" evidence="1">
    <location>
        <begin position="872"/>
        <end position="892"/>
    </location>
</feature>
<protein>
    <submittedName>
        <fullName evidence="2">Uncharacterized protein</fullName>
    </submittedName>
</protein>
<name>A0A9D4HIW2_DREPO</name>
<keyword evidence="3" id="KW-1185">Reference proteome</keyword>
<evidence type="ECO:0000313" key="2">
    <source>
        <dbReference type="EMBL" id="KAH3720332.1"/>
    </source>
</evidence>
<feature type="region of interest" description="Disordered" evidence="1">
    <location>
        <begin position="227"/>
        <end position="250"/>
    </location>
</feature>
<reference evidence="2" key="2">
    <citation type="submission" date="2020-11" db="EMBL/GenBank/DDBJ databases">
        <authorList>
            <person name="McCartney M.A."/>
            <person name="Auch B."/>
            <person name="Kono T."/>
            <person name="Mallez S."/>
            <person name="Becker A."/>
            <person name="Gohl D.M."/>
            <person name="Silverstein K.A.T."/>
            <person name="Koren S."/>
            <person name="Bechman K.B."/>
            <person name="Herman A."/>
            <person name="Abrahante J.E."/>
            <person name="Garbe J."/>
        </authorList>
    </citation>
    <scope>NUCLEOTIDE SEQUENCE</scope>
    <source>
        <strain evidence="2">Duluth1</strain>
        <tissue evidence="2">Whole animal</tissue>
    </source>
</reference>
<feature type="compositionally biased region" description="Polar residues" evidence="1">
    <location>
        <begin position="1061"/>
        <end position="1070"/>
    </location>
</feature>
<accession>A0A9D4HIW2</accession>
<comment type="caution">
    <text evidence="2">The sequence shown here is derived from an EMBL/GenBank/DDBJ whole genome shotgun (WGS) entry which is preliminary data.</text>
</comment>
<evidence type="ECO:0000256" key="1">
    <source>
        <dbReference type="SAM" id="MobiDB-lite"/>
    </source>
</evidence>
<dbReference type="Proteomes" id="UP000828390">
    <property type="component" value="Unassembled WGS sequence"/>
</dbReference>
<gene>
    <name evidence="2" type="ORF">DPMN_063229</name>
</gene>
<dbReference type="AlphaFoldDB" id="A0A9D4HIW2"/>